<keyword evidence="1" id="KW-1133">Transmembrane helix</keyword>
<accession>A0A1T4KWY9</accession>
<evidence type="ECO:0000256" key="1">
    <source>
        <dbReference type="SAM" id="Phobius"/>
    </source>
</evidence>
<protein>
    <submittedName>
        <fullName evidence="2">Uncharacterized protein</fullName>
    </submittedName>
</protein>
<dbReference type="AlphaFoldDB" id="A0A1T4KWY9"/>
<dbReference type="eggNOG" id="COG0457">
    <property type="taxonomic scope" value="Bacteria"/>
</dbReference>
<dbReference type="STRING" id="28136.SAMN02745202_00204"/>
<sequence length="324" mass="36511">MAQISGKSLPHTNYAHKRGVSAHFSLTLCFTEKEMKQQRLFIVILAMAMVCLQPAWAQKRGKAQLPKGGKSTSTKQQPSPESLLYQELLPATAKLMFIDSLVVDKATFLQHIPFNEEMGTMGATATFVKKKIDESFTTFVNGFGNYAILAQGDSTHSALYSSDKLQRKWTNPERLAGITDEFLVPNNPFMQSDGVTLYFGAKGSKSVGGYDLFMTRYNLDEQKFMPPENMGLPYNSKANDYLLAIDEFHELGWLVTDRNQPADKVCIYVFEPKSQRLTYADMQLPKTKLESFAQIASIKDTWMNGNRNAALLRLKNLMKSKNKK</sequence>
<dbReference type="EMBL" id="FUXK01000002">
    <property type="protein sequence ID" value="SJZ46954.1"/>
    <property type="molecule type" value="Genomic_DNA"/>
</dbReference>
<gene>
    <name evidence="2" type="ORF">SAMN02745202_00204</name>
</gene>
<dbReference type="Proteomes" id="UP000190065">
    <property type="component" value="Unassembled WGS sequence"/>
</dbReference>
<keyword evidence="1" id="KW-0472">Membrane</keyword>
<keyword evidence="1" id="KW-0812">Transmembrane</keyword>
<proteinExistence type="predicted"/>
<evidence type="ECO:0000313" key="3">
    <source>
        <dbReference type="Proteomes" id="UP000190065"/>
    </source>
</evidence>
<organism evidence="2 3">
    <name type="scientific">Segatella oulorum</name>
    <dbReference type="NCBI Taxonomy" id="28136"/>
    <lineage>
        <taxon>Bacteria</taxon>
        <taxon>Pseudomonadati</taxon>
        <taxon>Bacteroidota</taxon>
        <taxon>Bacteroidia</taxon>
        <taxon>Bacteroidales</taxon>
        <taxon>Prevotellaceae</taxon>
        <taxon>Segatella</taxon>
    </lineage>
</organism>
<evidence type="ECO:0000313" key="2">
    <source>
        <dbReference type="EMBL" id="SJZ46954.1"/>
    </source>
</evidence>
<feature type="transmembrane region" description="Helical" evidence="1">
    <location>
        <begin position="40"/>
        <end position="57"/>
    </location>
</feature>
<reference evidence="2 3" key="1">
    <citation type="submission" date="2017-02" db="EMBL/GenBank/DDBJ databases">
        <authorList>
            <person name="Peterson S.W."/>
        </authorList>
    </citation>
    <scope>NUCLEOTIDE SEQUENCE [LARGE SCALE GENOMIC DNA]</scope>
    <source>
        <strain evidence="2 3">ATCC 43324</strain>
    </source>
</reference>
<name>A0A1T4KWY9_9BACT</name>